<dbReference type="EMBL" id="JTDL01000147">
    <property type="protein sequence ID" value="KHL00817.1"/>
    <property type="molecule type" value="Genomic_DNA"/>
</dbReference>
<keyword evidence="1" id="KW-0812">Transmembrane</keyword>
<feature type="transmembrane region" description="Helical" evidence="1">
    <location>
        <begin position="6"/>
        <end position="26"/>
    </location>
</feature>
<reference evidence="2 3" key="1">
    <citation type="submission" date="2014-09" db="EMBL/GenBank/DDBJ databases">
        <title>Genome sequence of Sinomonas sp. MUSC 117.</title>
        <authorList>
            <person name="Lee L.-H."/>
        </authorList>
    </citation>
    <scope>NUCLEOTIDE SEQUENCE [LARGE SCALE GENOMIC DNA]</scope>
    <source>
        <strain evidence="2 3">MUSC 117</strain>
    </source>
</reference>
<dbReference type="OrthoDB" id="5197832at2"/>
<protein>
    <submittedName>
        <fullName evidence="2">Membrane protein</fullName>
    </submittedName>
</protein>
<dbReference type="STRING" id="1338436.LK10_18765"/>
<proteinExistence type="predicted"/>
<sequence>MTDPFFWIGTAICAVSAVICIFATVTKRYPGDAAIVSVAAVELFLVVFGVASGVRQAAGEAIRGEPWEFWGYLITAFILPIAAFWWAILDKTRWSNLVLAAVPITVFVMLFRMEQIWNGAF</sequence>
<keyword evidence="1" id="KW-0472">Membrane</keyword>
<evidence type="ECO:0000313" key="2">
    <source>
        <dbReference type="EMBL" id="KHL00817.1"/>
    </source>
</evidence>
<keyword evidence="3" id="KW-1185">Reference proteome</keyword>
<dbReference type="RefSeq" id="WP_043127140.1">
    <property type="nucleotide sequence ID" value="NZ_JTDL01000147.1"/>
</dbReference>
<accession>A0A0B2AB39</accession>
<dbReference type="Proteomes" id="UP000030982">
    <property type="component" value="Unassembled WGS sequence"/>
</dbReference>
<gene>
    <name evidence="2" type="ORF">LK10_18765</name>
</gene>
<organism evidence="2 3">
    <name type="scientific">Sinomonas humi</name>
    <dbReference type="NCBI Taxonomy" id="1338436"/>
    <lineage>
        <taxon>Bacteria</taxon>
        <taxon>Bacillati</taxon>
        <taxon>Actinomycetota</taxon>
        <taxon>Actinomycetes</taxon>
        <taxon>Micrococcales</taxon>
        <taxon>Micrococcaceae</taxon>
        <taxon>Sinomonas</taxon>
    </lineage>
</organism>
<comment type="caution">
    <text evidence="2">The sequence shown here is derived from an EMBL/GenBank/DDBJ whole genome shotgun (WGS) entry which is preliminary data.</text>
</comment>
<feature type="transmembrane region" description="Helical" evidence="1">
    <location>
        <begin position="69"/>
        <end position="89"/>
    </location>
</feature>
<name>A0A0B2AB39_9MICC</name>
<keyword evidence="1" id="KW-1133">Transmembrane helix</keyword>
<feature type="transmembrane region" description="Helical" evidence="1">
    <location>
        <begin position="33"/>
        <end position="54"/>
    </location>
</feature>
<evidence type="ECO:0000256" key="1">
    <source>
        <dbReference type="SAM" id="Phobius"/>
    </source>
</evidence>
<feature type="transmembrane region" description="Helical" evidence="1">
    <location>
        <begin position="96"/>
        <end position="113"/>
    </location>
</feature>
<evidence type="ECO:0000313" key="3">
    <source>
        <dbReference type="Proteomes" id="UP000030982"/>
    </source>
</evidence>
<dbReference type="AlphaFoldDB" id="A0A0B2AB39"/>